<accession>A0A0D6GDG2</accession>
<evidence type="ECO:0000313" key="1">
    <source>
        <dbReference type="EMBL" id="CAB0608490.1"/>
    </source>
</evidence>
<dbReference type="EMBL" id="CADDAV010000020">
    <property type="protein sequence ID" value="CAB0608490.1"/>
    <property type="molecule type" value="Genomic_DNA"/>
</dbReference>
<name>A0A0D6GDG2_CORDP</name>
<gene>
    <name evidence="1" type="ORF">CIP107547_01633</name>
</gene>
<reference evidence="1 2" key="1">
    <citation type="submission" date="2020-02" db="EMBL/GenBank/DDBJ databases">
        <authorList>
            <person name="Brisse S."/>
        </authorList>
    </citation>
    <scope>NUCLEOTIDE SEQUENCE [LARGE SCALE GENOMIC DNA]</scope>
    <source>
        <strain evidence="1">CIP107547</strain>
    </source>
</reference>
<dbReference type="Proteomes" id="UP000480222">
    <property type="component" value="Unassembled WGS sequence"/>
</dbReference>
<protein>
    <submittedName>
        <fullName evidence="1">Cell wall hydrolase</fullName>
    </submittedName>
</protein>
<organism evidence="1 2">
    <name type="scientific">Corynebacterium diphtheriae</name>
    <dbReference type="NCBI Taxonomy" id="1717"/>
    <lineage>
        <taxon>Bacteria</taxon>
        <taxon>Bacillati</taxon>
        <taxon>Actinomycetota</taxon>
        <taxon>Actinomycetes</taxon>
        <taxon>Mycobacteriales</taxon>
        <taxon>Corynebacteriaceae</taxon>
        <taxon>Corynebacterium</taxon>
    </lineage>
</organism>
<dbReference type="KEGG" id="cdip:ERS451417_01447"/>
<comment type="caution">
    <text evidence="1">The sequence shown here is derived from an EMBL/GenBank/DDBJ whole genome shotgun (WGS) entry which is preliminary data.</text>
</comment>
<proteinExistence type="predicted"/>
<dbReference type="GO" id="GO:0016787">
    <property type="term" value="F:hydrolase activity"/>
    <property type="evidence" value="ECO:0007669"/>
    <property type="project" value="UniProtKB-KW"/>
</dbReference>
<evidence type="ECO:0000313" key="2">
    <source>
        <dbReference type="Proteomes" id="UP000480222"/>
    </source>
</evidence>
<dbReference type="RefSeq" id="WP_014310509.1">
    <property type="nucleotide sequence ID" value="NZ_CP039522.1"/>
</dbReference>
<dbReference type="AlphaFoldDB" id="A0A0D6GDG2"/>
<dbReference type="GeneID" id="29421162"/>
<sequence>MSISYVLPASKSHDGRRVEVGPASEMWDISAFTPTVSEQSVRTLSHAGPYGEGQESKPHLNEEVSQSFGHKVRNALIGALLGLIVATSFIAVDGMMHPEEMVSVGSGAVAK</sequence>
<keyword evidence="1" id="KW-0378">Hydrolase</keyword>